<dbReference type="AlphaFoldDB" id="A0A8B8LLM7"/>
<dbReference type="KEGG" id="aprc:113866684"/>
<dbReference type="GeneID" id="113866684"/>
<reference evidence="2" key="2">
    <citation type="submission" date="2025-08" db="UniProtKB">
        <authorList>
            <consortium name="RefSeq"/>
        </authorList>
    </citation>
    <scope>IDENTIFICATION</scope>
    <source>
        <tissue evidence="2">Young leaves</tissue>
    </source>
</reference>
<protein>
    <submittedName>
        <fullName evidence="2">Uncharacterized protein LOC113866684</fullName>
    </submittedName>
</protein>
<evidence type="ECO:0000313" key="2">
    <source>
        <dbReference type="RefSeq" id="XP_027357296.1"/>
    </source>
</evidence>
<gene>
    <name evidence="2" type="primary">LOC113866684</name>
</gene>
<keyword evidence="1" id="KW-1185">Reference proteome</keyword>
<reference evidence="1" key="1">
    <citation type="journal article" date="2019" name="Toxins">
        <title>Detection of Abrin-Like and Prepropulchellin-Like Toxin Genes and Transcripts Using Whole Genome Sequencing and Full-Length Transcript Sequencing of Abrus precatorius.</title>
        <authorList>
            <person name="Hovde B.T."/>
            <person name="Daligault H.E."/>
            <person name="Hanschen E.R."/>
            <person name="Kunde Y.A."/>
            <person name="Johnson M.B."/>
            <person name="Starkenburg S.R."/>
            <person name="Johnson S.L."/>
        </authorList>
    </citation>
    <scope>NUCLEOTIDE SEQUENCE [LARGE SCALE GENOMIC DNA]</scope>
</reference>
<dbReference type="Proteomes" id="UP000694853">
    <property type="component" value="Unplaced"/>
</dbReference>
<dbReference type="PANTHER" id="PTHR47266">
    <property type="entry name" value="ENDONUCLEASE-RELATED"/>
    <property type="match status" value="1"/>
</dbReference>
<dbReference type="InterPro" id="IPR052160">
    <property type="entry name" value="Gypsy_RT_Integrase-like"/>
</dbReference>
<accession>A0A8B8LLM7</accession>
<dbReference type="RefSeq" id="XP_027357296.1">
    <property type="nucleotide sequence ID" value="XM_027501495.1"/>
</dbReference>
<name>A0A8B8LLM7_ABRPR</name>
<sequence length="200" mass="23879">MVFIDHSALKFLLEKTNSKPRLIRIEGVPKPIPLKDDFSDEQLLELYVSQVPWTAFKTPFSMSPYRVIYGKTCHLPVEVEHKAYWAVKTCNLYYDSAKEQRTLQLQELEELWLEEYENSRIYKKKTKRYHDKMISRKEFCVGQKILLFNSCLKFIPEKLRLRWIGLFTVIKVLPHGVVKIKSDSTYKSFMVNDHRLKHFM</sequence>
<evidence type="ECO:0000313" key="1">
    <source>
        <dbReference type="Proteomes" id="UP000694853"/>
    </source>
</evidence>
<proteinExistence type="predicted"/>
<dbReference type="OrthoDB" id="1723222at2759"/>
<organism evidence="1 2">
    <name type="scientific">Abrus precatorius</name>
    <name type="common">Indian licorice</name>
    <name type="synonym">Glycine abrus</name>
    <dbReference type="NCBI Taxonomy" id="3816"/>
    <lineage>
        <taxon>Eukaryota</taxon>
        <taxon>Viridiplantae</taxon>
        <taxon>Streptophyta</taxon>
        <taxon>Embryophyta</taxon>
        <taxon>Tracheophyta</taxon>
        <taxon>Spermatophyta</taxon>
        <taxon>Magnoliopsida</taxon>
        <taxon>eudicotyledons</taxon>
        <taxon>Gunneridae</taxon>
        <taxon>Pentapetalae</taxon>
        <taxon>rosids</taxon>
        <taxon>fabids</taxon>
        <taxon>Fabales</taxon>
        <taxon>Fabaceae</taxon>
        <taxon>Papilionoideae</taxon>
        <taxon>50 kb inversion clade</taxon>
        <taxon>NPAAA clade</taxon>
        <taxon>indigoferoid/millettioid clade</taxon>
        <taxon>Abreae</taxon>
        <taxon>Abrus</taxon>
    </lineage>
</organism>